<dbReference type="InterPro" id="IPR002130">
    <property type="entry name" value="Cyclophilin-type_PPIase_dom"/>
</dbReference>
<evidence type="ECO:0000313" key="7">
    <source>
        <dbReference type="EMBL" id="RIA77756.1"/>
    </source>
</evidence>
<dbReference type="PRINTS" id="PR00153">
    <property type="entry name" value="CSAPPISMRASE"/>
</dbReference>
<dbReference type="PANTHER" id="PTHR45625:SF4">
    <property type="entry name" value="PEPTIDYLPROLYL ISOMERASE DOMAIN AND WD REPEAT-CONTAINING PROTEIN 1"/>
    <property type="match status" value="1"/>
</dbReference>
<reference evidence="7 8" key="1">
    <citation type="submission" date="2018-08" db="EMBL/GenBank/DDBJ databases">
        <title>Genomic Encyclopedia of Archaeal and Bacterial Type Strains, Phase II (KMG-II): from individual species to whole genera.</title>
        <authorList>
            <person name="Goeker M."/>
        </authorList>
    </citation>
    <scope>NUCLEOTIDE SEQUENCE [LARGE SCALE GENOMIC DNA]</scope>
    <source>
        <strain evidence="7 8">ATCC 27112</strain>
    </source>
</reference>
<keyword evidence="8" id="KW-1185">Reference proteome</keyword>
<name>A0A397RYW7_9MOLU</name>
<proteinExistence type="inferred from homology"/>
<protein>
    <recommendedName>
        <fullName evidence="5">Peptidyl-prolyl cis-trans isomerase</fullName>
        <shortName evidence="5">PPIase</shortName>
        <ecNumber evidence="5">5.2.1.8</ecNumber>
    </recommendedName>
</protein>
<evidence type="ECO:0000259" key="6">
    <source>
        <dbReference type="PROSITE" id="PS50072"/>
    </source>
</evidence>
<dbReference type="SUPFAM" id="SSF50891">
    <property type="entry name" value="Cyclophilin-like"/>
    <property type="match status" value="1"/>
</dbReference>
<dbReference type="EC" id="5.2.1.8" evidence="5"/>
<evidence type="ECO:0000313" key="8">
    <source>
        <dbReference type="Proteomes" id="UP000266506"/>
    </source>
</evidence>
<dbReference type="PROSITE" id="PS00170">
    <property type="entry name" value="CSA_PPIASE_1"/>
    <property type="match status" value="1"/>
</dbReference>
<dbReference type="GO" id="GO:0006457">
    <property type="term" value="P:protein folding"/>
    <property type="evidence" value="ECO:0007669"/>
    <property type="project" value="InterPro"/>
</dbReference>
<keyword evidence="3 5" id="KW-0697">Rotamase</keyword>
<dbReference type="RefSeq" id="WP_119016063.1">
    <property type="nucleotide sequence ID" value="NZ_QXEV01000007.1"/>
</dbReference>
<keyword evidence="4 5" id="KW-0413">Isomerase</keyword>
<dbReference type="FunCoup" id="A0A397RYW7">
    <property type="interactions" value="245"/>
</dbReference>
<dbReference type="EMBL" id="QXEV01000007">
    <property type="protein sequence ID" value="RIA77756.1"/>
    <property type="molecule type" value="Genomic_DNA"/>
</dbReference>
<dbReference type="PROSITE" id="PS50072">
    <property type="entry name" value="CSA_PPIASE_2"/>
    <property type="match status" value="1"/>
</dbReference>
<dbReference type="PIRSF" id="PIRSF001467">
    <property type="entry name" value="Peptidylpro_ismrse"/>
    <property type="match status" value="1"/>
</dbReference>
<dbReference type="InterPro" id="IPR044666">
    <property type="entry name" value="Cyclophilin_A-like"/>
</dbReference>
<dbReference type="InterPro" id="IPR029000">
    <property type="entry name" value="Cyclophilin-like_dom_sf"/>
</dbReference>
<feature type="domain" description="PPIase cyclophilin-type" evidence="6">
    <location>
        <begin position="14"/>
        <end position="167"/>
    </location>
</feature>
<organism evidence="7 8">
    <name type="scientific">Anaeroplasma bactoclasticum</name>
    <dbReference type="NCBI Taxonomy" id="2088"/>
    <lineage>
        <taxon>Bacteria</taxon>
        <taxon>Bacillati</taxon>
        <taxon>Mycoplasmatota</taxon>
        <taxon>Mollicutes</taxon>
        <taxon>Anaeroplasmatales</taxon>
        <taxon>Anaeroplasmataceae</taxon>
        <taxon>Anaeroplasma</taxon>
    </lineage>
</organism>
<comment type="caution">
    <text evidence="7">The sequence shown here is derived from an EMBL/GenBank/DDBJ whole genome shotgun (WGS) entry which is preliminary data.</text>
</comment>
<evidence type="ECO:0000256" key="1">
    <source>
        <dbReference type="ARBA" id="ARBA00002388"/>
    </source>
</evidence>
<dbReference type="OrthoDB" id="9807797at2"/>
<gene>
    <name evidence="7" type="ORF">EI71_00909</name>
</gene>
<evidence type="ECO:0000256" key="3">
    <source>
        <dbReference type="ARBA" id="ARBA00023110"/>
    </source>
</evidence>
<sequence length="169" mass="18789">MKYTKYLNDTNPRVSIDMGNYGVMELELFPSVAPITVENFLKLVEEKFYDGLIFHRVIKDFMIQGGDPTGTGMGGSKEKIKGEFMQNGVKNTLEHTRGVISMARSQNPNSASSQFFICHVNTPHLDGGYAAFGVVVEGLETVDKIANVKTDGRDKPVEDVRIKSITRVR</sequence>
<comment type="similarity">
    <text evidence="2 5">Belongs to the cyclophilin-type PPIase family.</text>
</comment>
<accession>A0A397RYW7</accession>
<dbReference type="InterPro" id="IPR024936">
    <property type="entry name" value="Cyclophilin-type_PPIase"/>
</dbReference>
<dbReference type="PANTHER" id="PTHR45625">
    <property type="entry name" value="PEPTIDYL-PROLYL CIS-TRANS ISOMERASE-RELATED"/>
    <property type="match status" value="1"/>
</dbReference>
<comment type="catalytic activity">
    <reaction evidence="5">
        <text>[protein]-peptidylproline (omega=180) = [protein]-peptidylproline (omega=0)</text>
        <dbReference type="Rhea" id="RHEA:16237"/>
        <dbReference type="Rhea" id="RHEA-COMP:10747"/>
        <dbReference type="Rhea" id="RHEA-COMP:10748"/>
        <dbReference type="ChEBI" id="CHEBI:83833"/>
        <dbReference type="ChEBI" id="CHEBI:83834"/>
        <dbReference type="EC" id="5.2.1.8"/>
    </reaction>
</comment>
<dbReference type="CDD" id="cd00317">
    <property type="entry name" value="cyclophilin"/>
    <property type="match status" value="1"/>
</dbReference>
<dbReference type="GO" id="GO:0003755">
    <property type="term" value="F:peptidyl-prolyl cis-trans isomerase activity"/>
    <property type="evidence" value="ECO:0007669"/>
    <property type="project" value="UniProtKB-UniRule"/>
</dbReference>
<dbReference type="InParanoid" id="A0A397RYW7"/>
<dbReference type="Gene3D" id="2.40.100.10">
    <property type="entry name" value="Cyclophilin-like"/>
    <property type="match status" value="1"/>
</dbReference>
<dbReference type="Proteomes" id="UP000266506">
    <property type="component" value="Unassembled WGS sequence"/>
</dbReference>
<evidence type="ECO:0000256" key="4">
    <source>
        <dbReference type="ARBA" id="ARBA00023235"/>
    </source>
</evidence>
<comment type="function">
    <text evidence="1 5">PPIases accelerate the folding of proteins. It catalyzes the cis-trans isomerization of proline imidic peptide bonds in oligopeptides.</text>
</comment>
<evidence type="ECO:0000256" key="5">
    <source>
        <dbReference type="RuleBase" id="RU363019"/>
    </source>
</evidence>
<dbReference type="Pfam" id="PF00160">
    <property type="entry name" value="Pro_isomerase"/>
    <property type="match status" value="1"/>
</dbReference>
<dbReference type="AlphaFoldDB" id="A0A397RYW7"/>
<dbReference type="InterPro" id="IPR020892">
    <property type="entry name" value="Cyclophilin-type_PPIase_CS"/>
</dbReference>
<evidence type="ECO:0000256" key="2">
    <source>
        <dbReference type="ARBA" id="ARBA00007365"/>
    </source>
</evidence>